<organism evidence="2 3">
    <name type="scientific">Senna tora</name>
    <dbReference type="NCBI Taxonomy" id="362788"/>
    <lineage>
        <taxon>Eukaryota</taxon>
        <taxon>Viridiplantae</taxon>
        <taxon>Streptophyta</taxon>
        <taxon>Embryophyta</taxon>
        <taxon>Tracheophyta</taxon>
        <taxon>Spermatophyta</taxon>
        <taxon>Magnoliopsida</taxon>
        <taxon>eudicotyledons</taxon>
        <taxon>Gunneridae</taxon>
        <taxon>Pentapetalae</taxon>
        <taxon>rosids</taxon>
        <taxon>fabids</taxon>
        <taxon>Fabales</taxon>
        <taxon>Fabaceae</taxon>
        <taxon>Caesalpinioideae</taxon>
        <taxon>Cassia clade</taxon>
        <taxon>Senna</taxon>
    </lineage>
</organism>
<protein>
    <submittedName>
        <fullName evidence="2">Reverse transcriptase</fullName>
    </submittedName>
</protein>
<dbReference type="GO" id="GO:0004523">
    <property type="term" value="F:RNA-DNA hybrid ribonuclease activity"/>
    <property type="evidence" value="ECO:0007669"/>
    <property type="project" value="InterPro"/>
</dbReference>
<comment type="caution">
    <text evidence="2">The sequence shown here is derived from an EMBL/GenBank/DDBJ whole genome shotgun (WGS) entry which is preliminary data.</text>
</comment>
<dbReference type="AlphaFoldDB" id="A0A834TEJ0"/>
<keyword evidence="3" id="KW-1185">Reference proteome</keyword>
<keyword evidence="2" id="KW-0548">Nucleotidyltransferase</keyword>
<dbReference type="Proteomes" id="UP000634136">
    <property type="component" value="Unassembled WGS sequence"/>
</dbReference>
<dbReference type="EMBL" id="JAAIUW010000008">
    <property type="protein sequence ID" value="KAF7820707.1"/>
    <property type="molecule type" value="Genomic_DNA"/>
</dbReference>
<dbReference type="Gene3D" id="3.30.420.10">
    <property type="entry name" value="Ribonuclease H-like superfamily/Ribonuclease H"/>
    <property type="match status" value="1"/>
</dbReference>
<dbReference type="OrthoDB" id="2139127at2759"/>
<dbReference type="InterPro" id="IPR044730">
    <property type="entry name" value="RNase_H-like_dom_plant"/>
</dbReference>
<dbReference type="CDD" id="cd06222">
    <property type="entry name" value="RNase_H_like"/>
    <property type="match status" value="1"/>
</dbReference>
<name>A0A834TEJ0_9FABA</name>
<dbReference type="GO" id="GO:0003676">
    <property type="term" value="F:nucleic acid binding"/>
    <property type="evidence" value="ECO:0007669"/>
    <property type="project" value="InterPro"/>
</dbReference>
<dbReference type="PANTHER" id="PTHR47723:SF19">
    <property type="entry name" value="POLYNUCLEOTIDYL TRANSFERASE, RIBONUCLEASE H-LIKE SUPERFAMILY PROTEIN"/>
    <property type="match status" value="1"/>
</dbReference>
<dbReference type="InterPro" id="IPR053151">
    <property type="entry name" value="RNase_H-like"/>
</dbReference>
<dbReference type="GO" id="GO:0003964">
    <property type="term" value="F:RNA-directed DNA polymerase activity"/>
    <property type="evidence" value="ECO:0007669"/>
    <property type="project" value="UniProtKB-KW"/>
</dbReference>
<dbReference type="Pfam" id="PF13456">
    <property type="entry name" value="RVT_3"/>
    <property type="match status" value="1"/>
</dbReference>
<dbReference type="SUPFAM" id="SSF53098">
    <property type="entry name" value="Ribonuclease H-like"/>
    <property type="match status" value="1"/>
</dbReference>
<reference evidence="2" key="1">
    <citation type="submission" date="2020-09" db="EMBL/GenBank/DDBJ databases">
        <title>Genome-Enabled Discovery of Anthraquinone Biosynthesis in Senna tora.</title>
        <authorList>
            <person name="Kang S.-H."/>
            <person name="Pandey R.P."/>
            <person name="Lee C.-M."/>
            <person name="Sim J.-S."/>
            <person name="Jeong J.-T."/>
            <person name="Choi B.-S."/>
            <person name="Jung M."/>
            <person name="Ginzburg D."/>
            <person name="Zhao K."/>
            <person name="Won S.Y."/>
            <person name="Oh T.-J."/>
            <person name="Yu Y."/>
            <person name="Kim N.-H."/>
            <person name="Lee O.R."/>
            <person name="Lee T.-H."/>
            <person name="Bashyal P."/>
            <person name="Kim T.-S."/>
            <person name="Lee W.-H."/>
            <person name="Kawkins C."/>
            <person name="Kim C.-K."/>
            <person name="Kim J.S."/>
            <person name="Ahn B.O."/>
            <person name="Rhee S.Y."/>
            <person name="Sohng J.K."/>
        </authorList>
    </citation>
    <scope>NUCLEOTIDE SEQUENCE</scope>
    <source>
        <tissue evidence="2">Leaf</tissue>
    </source>
</reference>
<keyword evidence="2" id="KW-0695">RNA-directed DNA polymerase</keyword>
<proteinExistence type="predicted"/>
<gene>
    <name evidence="2" type="ORF">G2W53_026162</name>
</gene>
<keyword evidence="2" id="KW-0808">Transferase</keyword>
<dbReference type="InterPro" id="IPR012337">
    <property type="entry name" value="RNaseH-like_sf"/>
</dbReference>
<dbReference type="PROSITE" id="PS50879">
    <property type="entry name" value="RNASE_H_1"/>
    <property type="match status" value="1"/>
</dbReference>
<accession>A0A834TEJ0</accession>
<evidence type="ECO:0000313" key="3">
    <source>
        <dbReference type="Proteomes" id="UP000634136"/>
    </source>
</evidence>
<sequence length="237" mass="25927">MEGYLCHLLEKVHDAPPANSKFKTRETTTFVAPASSGRKTFVKSAEFSHLAKDSFPKAERQKIWVKWVAPTDGWFKLNTDGSCLGNPGSMATAGIIRDHHGNWVSGFSKQLGFGTSLKAELCAIALGIKLAKDLACRKLVVESDSLSAVKLLFENYSCNSHTSGALIQFCRSTLPDFSEVQVCHTLREGNMCADALAKHANLSSDAWKVYDTLPGFLRSCFFADHVGISHVREASVL</sequence>
<evidence type="ECO:0000313" key="2">
    <source>
        <dbReference type="EMBL" id="KAF7820707.1"/>
    </source>
</evidence>
<dbReference type="InterPro" id="IPR002156">
    <property type="entry name" value="RNaseH_domain"/>
</dbReference>
<dbReference type="PANTHER" id="PTHR47723">
    <property type="entry name" value="OS05G0353850 PROTEIN"/>
    <property type="match status" value="1"/>
</dbReference>
<feature type="domain" description="RNase H type-1" evidence="1">
    <location>
        <begin position="71"/>
        <end position="202"/>
    </location>
</feature>
<dbReference type="InterPro" id="IPR036397">
    <property type="entry name" value="RNaseH_sf"/>
</dbReference>
<evidence type="ECO:0000259" key="1">
    <source>
        <dbReference type="PROSITE" id="PS50879"/>
    </source>
</evidence>